<dbReference type="Proteomes" id="UP001139887">
    <property type="component" value="Unassembled WGS sequence"/>
</dbReference>
<dbReference type="Gene3D" id="1.25.40.10">
    <property type="entry name" value="Tetratricopeptide repeat domain"/>
    <property type="match status" value="5"/>
</dbReference>
<dbReference type="GO" id="GO:0006401">
    <property type="term" value="P:RNA catabolic process"/>
    <property type="evidence" value="ECO:0007669"/>
    <property type="project" value="InterPro"/>
</dbReference>
<dbReference type="InterPro" id="IPR019734">
    <property type="entry name" value="TPR_rpt"/>
</dbReference>
<proteinExistence type="predicted"/>
<organism evidence="4 5">
    <name type="scientific">Coemansia brasiliensis</name>
    <dbReference type="NCBI Taxonomy" id="2650707"/>
    <lineage>
        <taxon>Eukaryota</taxon>
        <taxon>Fungi</taxon>
        <taxon>Fungi incertae sedis</taxon>
        <taxon>Zoopagomycota</taxon>
        <taxon>Kickxellomycotina</taxon>
        <taxon>Kickxellomycetes</taxon>
        <taxon>Kickxellales</taxon>
        <taxon>Kickxellaceae</taxon>
        <taxon>Coemansia</taxon>
    </lineage>
</organism>
<protein>
    <submittedName>
        <fullName evidence="4">Superkiller protein 3</fullName>
    </submittedName>
</protein>
<dbReference type="SUPFAM" id="SSF48452">
    <property type="entry name" value="TPR-like"/>
    <property type="match status" value="4"/>
</dbReference>
<dbReference type="Pfam" id="PF13414">
    <property type="entry name" value="TPR_11"/>
    <property type="match status" value="1"/>
</dbReference>
<reference evidence="4" key="1">
    <citation type="submission" date="2022-07" db="EMBL/GenBank/DDBJ databases">
        <title>Phylogenomic reconstructions and comparative analyses of Kickxellomycotina fungi.</title>
        <authorList>
            <person name="Reynolds N.K."/>
            <person name="Stajich J.E."/>
            <person name="Barry K."/>
            <person name="Grigoriev I.V."/>
            <person name="Crous P."/>
            <person name="Smith M.E."/>
        </authorList>
    </citation>
    <scope>NUCLEOTIDE SEQUENCE</scope>
    <source>
        <strain evidence="4">NRRL 1566</strain>
    </source>
</reference>
<feature type="repeat" description="TPR" evidence="3">
    <location>
        <begin position="929"/>
        <end position="962"/>
    </location>
</feature>
<dbReference type="PANTHER" id="PTHR15704">
    <property type="entry name" value="SUPERKILLER 3 PROTEIN-RELATED"/>
    <property type="match status" value="1"/>
</dbReference>
<comment type="caution">
    <text evidence="4">The sequence shown here is derived from an EMBL/GenBank/DDBJ whole genome shotgun (WGS) entry which is preliminary data.</text>
</comment>
<dbReference type="EMBL" id="JANBUW010000019">
    <property type="protein sequence ID" value="KAJ2851005.1"/>
    <property type="molecule type" value="Genomic_DNA"/>
</dbReference>
<name>A0A9W8M0C6_9FUNG</name>
<keyword evidence="2 3" id="KW-0802">TPR repeat</keyword>
<dbReference type="OrthoDB" id="421075at2759"/>
<evidence type="ECO:0000256" key="3">
    <source>
        <dbReference type="PROSITE-ProRule" id="PRU00339"/>
    </source>
</evidence>
<evidence type="ECO:0000313" key="5">
    <source>
        <dbReference type="Proteomes" id="UP001139887"/>
    </source>
</evidence>
<sequence>MSVIFKAKLKAAKTAISEKNYDYAYDLCHDLLELDESNYNVHILLGVSCQHLGKWTEGDKVYQRAMQMPKANILAWQGVSALYEASGDRDKYEHALRSLCDRYISENNLDKAWETMQKIIQLYETVQDGRKLVSILRELTAEGPYHILLKAQPTDSQLPPKETEIWERMYEVEVSSDERMIETETKKRKTRLGAGPAAQVRAEVRAEVFAQSGVLATLAGLVAKCIDDGDMERLLISEQRFFECLDDRLDVVEQRDAAVQQLLNLASDLVTNQRCARAYMLMIEMADTQNDKLSSLAEPLVTLFPDAPLAESMQLWQIDDSVDVDAAISAAKRASDSPFAQMQVVVTAARAREYRRCVDAAVTARRLLEKFEAKYGVSLPLVRQTVDLAAADAFMEIGKEHASDAEALYRSCLEADLESKRAALGLGLATCALGHLEEGQILLRQLVDTDPGNGRAWGGLGAVLLESGDIEEAIDAYQHAVSVEPEFAAHHAGLGASYWQMGGEFRTDKQYAFGSWLTAARLDPTAASVFGGLGKWYAEQGDSVRAQRCFVKAMSLDCTDSESGPLLADIYIRSGQDDLCEKLLIAATDACFSLPWAWRRLGFLLLRQQAYERAVAAFQNALSANRSDCVCWEGLCEAYLGIGRIHTAVKVARKIVDLDSSRVSGHWLSARACMQAHLVDKALEHFDRAQDCATSKSDLWARPLEIGRAECLVALTERRFTDGLFAQAAQASCEALRIIKDIDGEFLKWSIVFSACIWLVRTQSQQQLVVSASKEIAELVQTANQQLSELRIPQYLAEIAETAVSEPRVNKQHYGNVYNQLELAELAAQLRVLLAESTSLASTAWTDLGYVYYIWNAQFHESMQLLASKQSMPTALLTAAGNCAVAAIQLDANNSRAYNIQGSIAALAGNTALAQHAFIMATRNAPLSAMPWANLGFLYLNYGDVELANKAFARAQMLEPDFYAGWLGQAIIAEQLGSAECVDLYEACLLLEGVSTDIADIGYAQQVWKCAVERNEDIKSGCSRVLAHGEQNRLLLGIYAARRFVARSTDSGGVGSYLLGMLLEQNSEYECAVEAYSQALMHVSANDERRWTMLTSLARAQCSAEEFAAAVDTYAQAAALLEDNQWDIPTTQWFGFLLGRSLSLFFAQQLEESLGMFEQVLALTESMPEQRPSVGVMLAQVLWALGSDEHRQLARQHLVDTMTEHPDYSSGLATLFAIGMLSDDADLVSAAYTELSKLNTEGNRDLVRLESYLAILRNDPLLGRRSLSRALYKTPDDASLWLLAADFNLLCSRDSSTPAEAALRLFKQAVRGHHSWSSAPMPSVVNSAKLQVAVSALSVQAQCSDDVKCRKSAANKAIMYQPWIEYNWSLLK</sequence>
<dbReference type="InterPro" id="IPR011990">
    <property type="entry name" value="TPR-like_helical_dom_sf"/>
</dbReference>
<dbReference type="SMART" id="SM00028">
    <property type="entry name" value="TPR"/>
    <property type="match status" value="11"/>
</dbReference>
<dbReference type="PROSITE" id="PS50293">
    <property type="entry name" value="TPR_REGION"/>
    <property type="match status" value="1"/>
</dbReference>
<evidence type="ECO:0000313" key="4">
    <source>
        <dbReference type="EMBL" id="KAJ2851005.1"/>
    </source>
</evidence>
<evidence type="ECO:0000256" key="2">
    <source>
        <dbReference type="ARBA" id="ARBA00022803"/>
    </source>
</evidence>
<evidence type="ECO:0000256" key="1">
    <source>
        <dbReference type="ARBA" id="ARBA00022737"/>
    </source>
</evidence>
<feature type="repeat" description="TPR" evidence="3">
    <location>
        <begin position="454"/>
        <end position="487"/>
    </location>
</feature>
<gene>
    <name evidence="4" type="primary">SKI3</name>
    <name evidence="4" type="ORF">IWW36_001432</name>
</gene>
<accession>A0A9W8M0C6</accession>
<dbReference type="PANTHER" id="PTHR15704:SF7">
    <property type="entry name" value="SUPERKILLER COMPLEX PROTEIN 3"/>
    <property type="match status" value="1"/>
</dbReference>
<keyword evidence="1" id="KW-0677">Repeat</keyword>
<keyword evidence="5" id="KW-1185">Reference proteome</keyword>
<dbReference type="InterPro" id="IPR039226">
    <property type="entry name" value="Ski3/TTC37"/>
</dbReference>
<feature type="repeat" description="TPR" evidence="3">
    <location>
        <begin position="595"/>
        <end position="628"/>
    </location>
</feature>
<dbReference type="GO" id="GO:0055087">
    <property type="term" value="C:Ski complex"/>
    <property type="evidence" value="ECO:0007669"/>
    <property type="project" value="InterPro"/>
</dbReference>
<dbReference type="PROSITE" id="PS50005">
    <property type="entry name" value="TPR"/>
    <property type="match status" value="3"/>
</dbReference>